<evidence type="ECO:0000256" key="4">
    <source>
        <dbReference type="SAM" id="MobiDB-lite"/>
    </source>
</evidence>
<keyword evidence="6" id="KW-1185">Reference proteome</keyword>
<feature type="region of interest" description="Disordered" evidence="4">
    <location>
        <begin position="290"/>
        <end position="309"/>
    </location>
</feature>
<dbReference type="STRING" id="1388766.A0A017S3J8"/>
<dbReference type="OrthoDB" id="20872at2759"/>
<organism evidence="5 6">
    <name type="scientific">Aspergillus ruber (strain CBS 135680)</name>
    <dbReference type="NCBI Taxonomy" id="1388766"/>
    <lineage>
        <taxon>Eukaryota</taxon>
        <taxon>Fungi</taxon>
        <taxon>Dikarya</taxon>
        <taxon>Ascomycota</taxon>
        <taxon>Pezizomycotina</taxon>
        <taxon>Eurotiomycetes</taxon>
        <taxon>Eurotiomycetidae</taxon>
        <taxon>Eurotiales</taxon>
        <taxon>Aspergillaceae</taxon>
        <taxon>Aspergillus</taxon>
        <taxon>Aspergillus subgen. Aspergillus</taxon>
    </lineage>
</organism>
<evidence type="ECO:0000256" key="1">
    <source>
        <dbReference type="ARBA" id="ARBA00022737"/>
    </source>
</evidence>
<protein>
    <submittedName>
        <fullName evidence="5">Ankyrin</fullName>
    </submittedName>
</protein>
<dbReference type="PANTHER" id="PTHR24198:SF165">
    <property type="entry name" value="ANKYRIN REPEAT-CONTAINING PROTEIN-RELATED"/>
    <property type="match status" value="1"/>
</dbReference>
<keyword evidence="1" id="KW-0677">Repeat</keyword>
<evidence type="ECO:0000256" key="2">
    <source>
        <dbReference type="ARBA" id="ARBA00023043"/>
    </source>
</evidence>
<gene>
    <name evidence="5" type="ORF">EURHEDRAFT_464646</name>
</gene>
<proteinExistence type="predicted"/>
<feature type="compositionally biased region" description="Basic residues" evidence="4">
    <location>
        <begin position="297"/>
        <end position="309"/>
    </location>
</feature>
<feature type="repeat" description="ANK" evidence="3">
    <location>
        <begin position="197"/>
        <end position="229"/>
    </location>
</feature>
<dbReference type="PRINTS" id="PR01415">
    <property type="entry name" value="ANKYRIN"/>
</dbReference>
<dbReference type="Pfam" id="PF12796">
    <property type="entry name" value="Ank_2"/>
    <property type="match status" value="2"/>
</dbReference>
<dbReference type="GeneID" id="63700102"/>
<name>A0A017S3J8_ASPRC</name>
<evidence type="ECO:0000256" key="3">
    <source>
        <dbReference type="PROSITE-ProRule" id="PRU00023"/>
    </source>
</evidence>
<sequence length="351" mass="38850">MSALLWTARYGILNTTLYSLDASCGVLNAIDTIHQALPLAVRRKHTAVARILLSQKRVDVDIQHQENQYQKTQYLYQDQYQELHRKTHYQFGATLLAMAAQSGKVEIVNFLLSMKDINPNLGDESGLSPIAYAGCNDQHAVIKVLLDAPTVDPNLKDCAGRKEGWTPPMAAVNRKSTKLVELRLDMPGIDAKHKCCYGKTALHLAATDGSEDIVQLLLAKGVNTDPKDYYNCTPLVNDTSRGHLPIVKLLCEAGACANTETDTGDTPILVAFYRKRDDIVRVLLEIGRMSPASPGKGTKKKKKKKKKPRSLVSAAGLLSRSSKHWTGQNPVYHESMTQKLAILVLQIFVYL</sequence>
<accession>A0A017S3J8</accession>
<keyword evidence="2 3" id="KW-0040">ANK repeat</keyword>
<dbReference type="EMBL" id="KK088443">
    <property type="protein sequence ID" value="EYE91568.1"/>
    <property type="molecule type" value="Genomic_DNA"/>
</dbReference>
<dbReference type="SUPFAM" id="SSF48403">
    <property type="entry name" value="Ankyrin repeat"/>
    <property type="match status" value="1"/>
</dbReference>
<dbReference type="AlphaFoldDB" id="A0A017S3J8"/>
<dbReference type="InterPro" id="IPR036770">
    <property type="entry name" value="Ankyrin_rpt-contain_sf"/>
</dbReference>
<dbReference type="SMART" id="SM00248">
    <property type="entry name" value="ANK"/>
    <property type="match status" value="6"/>
</dbReference>
<reference evidence="6" key="1">
    <citation type="journal article" date="2014" name="Nat. Commun.">
        <title>Genomic adaptations of the halophilic Dead Sea filamentous fungus Eurotium rubrum.</title>
        <authorList>
            <person name="Kis-Papo T."/>
            <person name="Weig A.R."/>
            <person name="Riley R."/>
            <person name="Persoh D."/>
            <person name="Salamov A."/>
            <person name="Sun H."/>
            <person name="Lipzen A."/>
            <person name="Wasser S.P."/>
            <person name="Rambold G."/>
            <person name="Grigoriev I.V."/>
            <person name="Nevo E."/>
        </authorList>
    </citation>
    <scope>NUCLEOTIDE SEQUENCE [LARGE SCALE GENOMIC DNA]</scope>
    <source>
        <strain evidence="6">CBS 135680</strain>
    </source>
</reference>
<dbReference type="Proteomes" id="UP000019804">
    <property type="component" value="Unassembled WGS sequence"/>
</dbReference>
<dbReference type="Pfam" id="PF00023">
    <property type="entry name" value="Ank"/>
    <property type="match status" value="1"/>
</dbReference>
<dbReference type="PANTHER" id="PTHR24198">
    <property type="entry name" value="ANKYRIN REPEAT AND PROTEIN KINASE DOMAIN-CONTAINING PROTEIN"/>
    <property type="match status" value="1"/>
</dbReference>
<dbReference type="PROSITE" id="PS50297">
    <property type="entry name" value="ANK_REP_REGION"/>
    <property type="match status" value="1"/>
</dbReference>
<dbReference type="HOGENOM" id="CLU_789830_0_0_1"/>
<dbReference type="InterPro" id="IPR002110">
    <property type="entry name" value="Ankyrin_rpt"/>
</dbReference>
<evidence type="ECO:0000313" key="5">
    <source>
        <dbReference type="EMBL" id="EYE91568.1"/>
    </source>
</evidence>
<dbReference type="PROSITE" id="PS50088">
    <property type="entry name" value="ANK_REPEAT"/>
    <property type="match status" value="1"/>
</dbReference>
<evidence type="ECO:0000313" key="6">
    <source>
        <dbReference type="Proteomes" id="UP000019804"/>
    </source>
</evidence>
<dbReference type="RefSeq" id="XP_040635258.1">
    <property type="nucleotide sequence ID" value="XM_040784978.1"/>
</dbReference>
<dbReference type="Gene3D" id="1.25.40.20">
    <property type="entry name" value="Ankyrin repeat-containing domain"/>
    <property type="match status" value="3"/>
</dbReference>